<keyword evidence="2" id="KW-0813">Transport</keyword>
<feature type="transmembrane region" description="Helical" evidence="6">
    <location>
        <begin position="213"/>
        <end position="235"/>
    </location>
</feature>
<dbReference type="AlphaFoldDB" id="A0A2N9X9J7"/>
<keyword evidence="4 6" id="KW-1133">Transmembrane helix</keyword>
<proteinExistence type="predicted"/>
<accession>A0A2N9X9J7</accession>
<feature type="transmembrane region" description="Helical" evidence="6">
    <location>
        <begin position="44"/>
        <end position="67"/>
    </location>
</feature>
<evidence type="ECO:0000256" key="2">
    <source>
        <dbReference type="ARBA" id="ARBA00022448"/>
    </source>
</evidence>
<gene>
    <name evidence="7" type="ORF">BHC54_01880</name>
</gene>
<dbReference type="SUPFAM" id="SSF118215">
    <property type="entry name" value="Proton glutamate symport protein"/>
    <property type="match status" value="1"/>
</dbReference>
<dbReference type="GO" id="GO:0005886">
    <property type="term" value="C:plasma membrane"/>
    <property type="evidence" value="ECO:0007669"/>
    <property type="project" value="TreeGrafter"/>
</dbReference>
<protein>
    <submittedName>
        <fullName evidence="7">Serine/threonine transporter SstT</fullName>
    </submittedName>
</protein>
<feature type="transmembrane region" description="Helical" evidence="6">
    <location>
        <begin position="282"/>
        <end position="305"/>
    </location>
</feature>
<dbReference type="Proteomes" id="UP000230202">
    <property type="component" value="Unassembled WGS sequence"/>
</dbReference>
<sequence>MKKLLWILFKSNLIVRMLMCMIIGAFIAAFLPQYGVKLEFLGRVFIQALRAAAPILVFVLVISSIVNNKFDNVSSIKSVAWLYAITVLISAILASTVSYLYPLHLVMDVPPASEKPPEGVAEILMNIILKFVDNPIDALATGNFLSILAWSTALGIALRHSSEATKSVIKNWSDATIWVVRLVVAIAPYGVLGLVASHFTSDGLAKLKNYLELIGVLLGLMVFVALVINPLIVFLNFRKNPYPLVFTCLRYSGITAFFTRSSAANIPVNIRLAQRMQLPEEIYSLSIPLGVTMSMNGAAITITTMTMATVHTLGMDVSFIQTLLLSILATVCALGASGVPGGSLLLIPVACSMFGFDPAIAAQVVAIGFVISEIQDSAETVLNSSSDMLFTSVVSLKQQGRDPSKIELLPE</sequence>
<dbReference type="NCBIfam" id="NF010151">
    <property type="entry name" value="PRK13628.1"/>
    <property type="match status" value="1"/>
</dbReference>
<evidence type="ECO:0000313" key="7">
    <source>
        <dbReference type="EMBL" id="PIT41519.1"/>
    </source>
</evidence>
<evidence type="ECO:0000256" key="5">
    <source>
        <dbReference type="ARBA" id="ARBA00023136"/>
    </source>
</evidence>
<keyword evidence="5 6" id="KW-0472">Membrane</keyword>
<reference evidence="7" key="1">
    <citation type="journal article" date="2017" name="MBio">
        <title>Type VI secretion-mediated competition in the bee gut microbiome.</title>
        <authorList>
            <person name="Steele M.I."/>
            <person name="Kwong W.K."/>
            <person name="Powell J.E."/>
            <person name="Whiteley M."/>
            <person name="Moran N.A."/>
        </authorList>
    </citation>
    <scope>NUCLEOTIDE SEQUENCE [LARGE SCALE GENOMIC DNA]</scope>
    <source>
        <strain evidence="7">WkB273</strain>
    </source>
</reference>
<feature type="transmembrane region" description="Helical" evidence="6">
    <location>
        <begin position="138"/>
        <end position="158"/>
    </location>
</feature>
<feature type="transmembrane region" description="Helical" evidence="6">
    <location>
        <begin position="79"/>
        <end position="101"/>
    </location>
</feature>
<feature type="transmembrane region" description="Helical" evidence="6">
    <location>
        <begin position="178"/>
        <end position="201"/>
    </location>
</feature>
<dbReference type="PRINTS" id="PR00173">
    <property type="entry name" value="EDTRNSPORT"/>
</dbReference>
<dbReference type="InterPro" id="IPR036458">
    <property type="entry name" value="Na:dicarbo_symporter_sf"/>
</dbReference>
<dbReference type="RefSeq" id="WP_100151569.1">
    <property type="nucleotide sequence ID" value="NZ_MEIL01000016.1"/>
</dbReference>
<feature type="transmembrane region" description="Helical" evidence="6">
    <location>
        <begin position="317"/>
        <end position="339"/>
    </location>
</feature>
<keyword evidence="3 6" id="KW-0812">Transmembrane</keyword>
<dbReference type="InterPro" id="IPR001991">
    <property type="entry name" value="Na-dicarboxylate_symporter"/>
</dbReference>
<feature type="transmembrane region" description="Helical" evidence="6">
    <location>
        <begin position="12"/>
        <end position="32"/>
    </location>
</feature>
<dbReference type="GO" id="GO:0005295">
    <property type="term" value="F:neutral L-amino acid:sodium symporter activity"/>
    <property type="evidence" value="ECO:0007669"/>
    <property type="project" value="TreeGrafter"/>
</dbReference>
<dbReference type="PANTHER" id="PTHR42865">
    <property type="entry name" value="PROTON/GLUTAMATE-ASPARTATE SYMPORTER"/>
    <property type="match status" value="1"/>
</dbReference>
<dbReference type="GO" id="GO:0032329">
    <property type="term" value="P:serine transport"/>
    <property type="evidence" value="ECO:0007669"/>
    <property type="project" value="TreeGrafter"/>
</dbReference>
<organism evidence="7 8">
    <name type="scientific">Snodgrassella alvi</name>
    <dbReference type="NCBI Taxonomy" id="1196083"/>
    <lineage>
        <taxon>Bacteria</taxon>
        <taxon>Pseudomonadati</taxon>
        <taxon>Pseudomonadota</taxon>
        <taxon>Betaproteobacteria</taxon>
        <taxon>Neisseriales</taxon>
        <taxon>Neisseriaceae</taxon>
        <taxon>Snodgrassella</taxon>
    </lineage>
</organism>
<evidence type="ECO:0000256" key="4">
    <source>
        <dbReference type="ARBA" id="ARBA00022989"/>
    </source>
</evidence>
<dbReference type="PANTHER" id="PTHR42865:SF8">
    <property type="entry name" value="SERINE_THREONINE TRANSPORTER SSTT"/>
    <property type="match status" value="1"/>
</dbReference>
<keyword evidence="8" id="KW-1185">Reference proteome</keyword>
<dbReference type="Pfam" id="PF00375">
    <property type="entry name" value="SDF"/>
    <property type="match status" value="1"/>
</dbReference>
<evidence type="ECO:0000256" key="1">
    <source>
        <dbReference type="ARBA" id="ARBA00004141"/>
    </source>
</evidence>
<comment type="subcellular location">
    <subcellularLocation>
        <location evidence="1">Membrane</location>
        <topology evidence="1">Multi-pass membrane protein</topology>
    </subcellularLocation>
</comment>
<evidence type="ECO:0000313" key="8">
    <source>
        <dbReference type="Proteomes" id="UP000230202"/>
    </source>
</evidence>
<evidence type="ECO:0000256" key="3">
    <source>
        <dbReference type="ARBA" id="ARBA00022692"/>
    </source>
</evidence>
<evidence type="ECO:0000256" key="6">
    <source>
        <dbReference type="SAM" id="Phobius"/>
    </source>
</evidence>
<name>A0A2N9X9J7_9NEIS</name>
<dbReference type="Gene3D" id="1.10.3860.10">
    <property type="entry name" value="Sodium:dicarboxylate symporter"/>
    <property type="match status" value="1"/>
</dbReference>
<dbReference type="EMBL" id="MEIL01000016">
    <property type="protein sequence ID" value="PIT41519.1"/>
    <property type="molecule type" value="Genomic_DNA"/>
</dbReference>
<comment type="caution">
    <text evidence="7">The sequence shown here is derived from an EMBL/GenBank/DDBJ whole genome shotgun (WGS) entry which is preliminary data.</text>
</comment>